<keyword evidence="1" id="KW-1133">Transmembrane helix</keyword>
<proteinExistence type="predicted"/>
<dbReference type="OrthoDB" id="9182830at2"/>
<name>A0A099KKW1_COLPS</name>
<dbReference type="InterPro" id="IPR036388">
    <property type="entry name" value="WH-like_DNA-bd_sf"/>
</dbReference>
<keyword evidence="1" id="KW-0812">Transmembrane</keyword>
<dbReference type="AlphaFoldDB" id="A0A099KKW1"/>
<evidence type="ECO:0000313" key="2">
    <source>
        <dbReference type="EMBL" id="KGJ90910.1"/>
    </source>
</evidence>
<evidence type="ECO:0000256" key="1">
    <source>
        <dbReference type="SAM" id="Phobius"/>
    </source>
</evidence>
<dbReference type="Gene3D" id="1.10.10.10">
    <property type="entry name" value="Winged helix-like DNA-binding domain superfamily/Winged helix DNA-binding domain"/>
    <property type="match status" value="1"/>
</dbReference>
<sequence length="179" mass="20209">MKVSNPLTIISIFAGLAEVMATAALINLPAEMQSIFIYFVMGFPTLIVLLFFIILVFKNKSLYAPSDFANQEHYMELNDLKRSIQYELSSAIETLDSSSTDEKQKLKIFVDKTLNDSFKSSRREQVLKHLEGTSSTTKELCNATDIHPSYGSLILNNLEDEGVVKKEKDGRSFRWSLNA</sequence>
<dbReference type="PATRIC" id="fig|28229.3.peg.3237"/>
<dbReference type="EMBL" id="JQEC01000044">
    <property type="protein sequence ID" value="KGJ90910.1"/>
    <property type="molecule type" value="Genomic_DNA"/>
</dbReference>
<feature type="transmembrane region" description="Helical" evidence="1">
    <location>
        <begin position="7"/>
        <end position="29"/>
    </location>
</feature>
<feature type="transmembrane region" description="Helical" evidence="1">
    <location>
        <begin position="35"/>
        <end position="57"/>
    </location>
</feature>
<dbReference type="RefSeq" id="WP_033083230.1">
    <property type="nucleotide sequence ID" value="NZ_JQEC01000044.1"/>
</dbReference>
<organism evidence="2 3">
    <name type="scientific">Colwellia psychrerythraea</name>
    <name type="common">Vibrio psychroerythus</name>
    <dbReference type="NCBI Taxonomy" id="28229"/>
    <lineage>
        <taxon>Bacteria</taxon>
        <taxon>Pseudomonadati</taxon>
        <taxon>Pseudomonadota</taxon>
        <taxon>Gammaproteobacteria</taxon>
        <taxon>Alteromonadales</taxon>
        <taxon>Colwelliaceae</taxon>
        <taxon>Colwellia</taxon>
    </lineage>
</organism>
<dbReference type="InterPro" id="IPR036390">
    <property type="entry name" value="WH_DNA-bd_sf"/>
</dbReference>
<accession>A0A099KKW1</accession>
<gene>
    <name evidence="2" type="ORF">GAB14E_0574</name>
</gene>
<evidence type="ECO:0000313" key="3">
    <source>
        <dbReference type="Proteomes" id="UP000029868"/>
    </source>
</evidence>
<keyword evidence="1" id="KW-0472">Membrane</keyword>
<protein>
    <submittedName>
        <fullName evidence="2">Uncharacterized protein</fullName>
    </submittedName>
</protein>
<dbReference type="Proteomes" id="UP000029868">
    <property type="component" value="Unassembled WGS sequence"/>
</dbReference>
<dbReference type="SUPFAM" id="SSF46785">
    <property type="entry name" value="Winged helix' DNA-binding domain"/>
    <property type="match status" value="1"/>
</dbReference>
<reference evidence="2 3" key="1">
    <citation type="submission" date="2014-08" db="EMBL/GenBank/DDBJ databases">
        <title>Genomic and Phenotypic Diversity of Colwellia psychrerythraea strains from Disparate Marine Basins.</title>
        <authorList>
            <person name="Techtmann S.M."/>
            <person name="Stelling S.C."/>
            <person name="Utturkar S.M."/>
            <person name="Alshibli N."/>
            <person name="Harris A."/>
            <person name="Brown S.D."/>
            <person name="Hazen T.C."/>
        </authorList>
    </citation>
    <scope>NUCLEOTIDE SEQUENCE [LARGE SCALE GENOMIC DNA]</scope>
    <source>
        <strain evidence="2 3">GAB14E</strain>
    </source>
</reference>
<comment type="caution">
    <text evidence="2">The sequence shown here is derived from an EMBL/GenBank/DDBJ whole genome shotgun (WGS) entry which is preliminary data.</text>
</comment>